<reference evidence="3" key="1">
    <citation type="submission" date="2020-08" db="EMBL/GenBank/DDBJ databases">
        <title>Sequencing the genomes of 1000 actinobacteria strains.</title>
        <authorList>
            <person name="Klenk H.-P."/>
        </authorList>
    </citation>
    <scope>NUCLEOTIDE SEQUENCE [LARGE SCALE GENOMIC DNA]</scope>
    <source>
        <strain evidence="3">DSM 27064</strain>
    </source>
</reference>
<dbReference type="RefSeq" id="WP_183304478.1">
    <property type="nucleotide sequence ID" value="NZ_JACIFD010000006.1"/>
</dbReference>
<dbReference type="GO" id="GO:0003677">
    <property type="term" value="F:DNA binding"/>
    <property type="evidence" value="ECO:0007669"/>
    <property type="project" value="UniProtKB-KW"/>
</dbReference>
<protein>
    <submittedName>
        <fullName evidence="3">DNA-binding FrmR family transcriptional regulator</fullName>
    </submittedName>
</protein>
<comment type="similarity">
    <text evidence="1">Belongs to the CsoR family.</text>
</comment>
<dbReference type="GO" id="GO:0045892">
    <property type="term" value="P:negative regulation of DNA-templated transcription"/>
    <property type="evidence" value="ECO:0007669"/>
    <property type="project" value="UniProtKB-ARBA"/>
</dbReference>
<dbReference type="InterPro" id="IPR003735">
    <property type="entry name" value="Metal_Tscrpt_repr"/>
</dbReference>
<dbReference type="CDD" id="cd10148">
    <property type="entry name" value="CsoR-like_DUF156"/>
    <property type="match status" value="1"/>
</dbReference>
<evidence type="ECO:0000313" key="3">
    <source>
        <dbReference type="EMBL" id="MBB4071388.1"/>
    </source>
</evidence>
<evidence type="ECO:0000256" key="2">
    <source>
        <dbReference type="ARBA" id="ARBA00023008"/>
    </source>
</evidence>
<dbReference type="PANTHER" id="PTHR33677">
    <property type="entry name" value="TRANSCRIPTIONAL REPRESSOR FRMR-RELATED"/>
    <property type="match status" value="1"/>
</dbReference>
<organism evidence="3 4">
    <name type="scientific">Canibacter oris</name>
    <dbReference type="NCBI Taxonomy" id="1365628"/>
    <lineage>
        <taxon>Bacteria</taxon>
        <taxon>Bacillati</taxon>
        <taxon>Actinomycetota</taxon>
        <taxon>Actinomycetes</taxon>
        <taxon>Micrococcales</taxon>
        <taxon>Microbacteriaceae</taxon>
        <taxon>Canibacter</taxon>
    </lineage>
</organism>
<dbReference type="GO" id="GO:0046872">
    <property type="term" value="F:metal ion binding"/>
    <property type="evidence" value="ECO:0007669"/>
    <property type="project" value="InterPro"/>
</dbReference>
<keyword evidence="4" id="KW-1185">Reference proteome</keyword>
<dbReference type="Proteomes" id="UP000571183">
    <property type="component" value="Unassembled WGS sequence"/>
</dbReference>
<dbReference type="InterPro" id="IPR038390">
    <property type="entry name" value="Metal_Tscrpt_repr_sf"/>
</dbReference>
<proteinExistence type="inferred from homology"/>
<dbReference type="PANTHER" id="PTHR33677:SF5">
    <property type="entry name" value="TRANSCRIPTIONAL REPRESSOR FRMR"/>
    <property type="match status" value="1"/>
</dbReference>
<gene>
    <name evidence="3" type="ORF">F5897_000692</name>
</gene>
<sequence length="86" mass="9602">MQLRQEQSKAALNRLKRARGQLDAVIRMLEEGEECEKIVTQLAACSKAVDKAGYQLIAAGLRQCLASGEDTAELEERLERVFMSFS</sequence>
<dbReference type="AlphaFoldDB" id="A0A840DMV7"/>
<keyword evidence="3" id="KW-0238">DNA-binding</keyword>
<keyword evidence="2" id="KW-0186">Copper</keyword>
<evidence type="ECO:0000256" key="1">
    <source>
        <dbReference type="ARBA" id="ARBA00005428"/>
    </source>
</evidence>
<name>A0A840DMV7_9MICO</name>
<dbReference type="EMBL" id="JACIFD010000006">
    <property type="protein sequence ID" value="MBB4071388.1"/>
    <property type="molecule type" value="Genomic_DNA"/>
</dbReference>
<dbReference type="Pfam" id="PF02583">
    <property type="entry name" value="Trns_repr_metal"/>
    <property type="match status" value="1"/>
</dbReference>
<evidence type="ECO:0000313" key="4">
    <source>
        <dbReference type="Proteomes" id="UP000571183"/>
    </source>
</evidence>
<dbReference type="Gene3D" id="1.20.58.1000">
    <property type="entry name" value="Metal-sensitive repressor, helix protomer"/>
    <property type="match status" value="1"/>
</dbReference>
<accession>A0A840DMV7</accession>
<comment type="caution">
    <text evidence="3">The sequence shown here is derived from an EMBL/GenBank/DDBJ whole genome shotgun (WGS) entry which is preliminary data.</text>
</comment>